<dbReference type="InterPro" id="IPR036700">
    <property type="entry name" value="BOBF_sf"/>
</dbReference>
<keyword evidence="3" id="KW-1185">Reference proteome</keyword>
<dbReference type="EMBL" id="CP002683">
    <property type="protein sequence ID" value="AEH45680.1"/>
    <property type="molecule type" value="Genomic_DNA"/>
</dbReference>
<dbReference type="InParanoid" id="F8ABY8"/>
<dbReference type="eggNOG" id="COG3111">
    <property type="taxonomic scope" value="Bacteria"/>
</dbReference>
<sequence length="152" mass="16658">MLSYLAVLGVISSQASETRLNGESSSQLEPGIYKPSVKSERSGKVTYNPVKKTVADILANPVYHEIVEIEGVIEIHLEGNEYLFNDGTGRIVIEAGPPRFHRVVLPVGETITVIGQVDFDDGKPDLDIFKVILPDGREINVRGPGRPPWADH</sequence>
<evidence type="ECO:0000313" key="3">
    <source>
        <dbReference type="Proteomes" id="UP000006793"/>
    </source>
</evidence>
<dbReference type="KEGG" id="tid:Thein_1825"/>
<dbReference type="HOGENOM" id="CLU_1721485_0_0_0"/>
<dbReference type="Pfam" id="PF04076">
    <property type="entry name" value="BOF"/>
    <property type="match status" value="1"/>
</dbReference>
<dbReference type="Proteomes" id="UP000006793">
    <property type="component" value="Chromosome"/>
</dbReference>
<dbReference type="Gene3D" id="2.40.50.200">
    <property type="entry name" value="Bacterial OB-fold"/>
    <property type="match status" value="1"/>
</dbReference>
<dbReference type="RefSeq" id="WP_013908419.1">
    <property type="nucleotide sequence ID" value="NC_015681.1"/>
</dbReference>
<evidence type="ECO:0000313" key="2">
    <source>
        <dbReference type="EMBL" id="AEH45680.1"/>
    </source>
</evidence>
<keyword evidence="1" id="KW-0732">Signal</keyword>
<reference evidence="3" key="1">
    <citation type="submission" date="2011-04" db="EMBL/GenBank/DDBJ databases">
        <title>The complete genome of Thermodesulfatator indicus DSM 15286.</title>
        <authorList>
            <person name="Lucas S."/>
            <person name="Copeland A."/>
            <person name="Lapidus A."/>
            <person name="Bruce D."/>
            <person name="Goodwin L."/>
            <person name="Pitluck S."/>
            <person name="Peters L."/>
            <person name="Kyrpides N."/>
            <person name="Mavromatis K."/>
            <person name="Pagani I."/>
            <person name="Ivanova N."/>
            <person name="Saunders L."/>
            <person name="Detter J.C."/>
            <person name="Tapia R."/>
            <person name="Han C."/>
            <person name="Land M."/>
            <person name="Hauser L."/>
            <person name="Markowitz V."/>
            <person name="Cheng J.-F."/>
            <person name="Hugenholtz P."/>
            <person name="Woyke T."/>
            <person name="Wu D."/>
            <person name="Spring S."/>
            <person name="Schroeder M."/>
            <person name="Brambilla E."/>
            <person name="Klenk H.-P."/>
            <person name="Eisen J.A."/>
        </authorList>
    </citation>
    <scope>NUCLEOTIDE SEQUENCE [LARGE SCALE GENOMIC DNA]</scope>
    <source>
        <strain evidence="3">DSM 15286 / JCM 11887 / CIR29812</strain>
    </source>
</reference>
<evidence type="ECO:0000256" key="1">
    <source>
        <dbReference type="ARBA" id="ARBA00022729"/>
    </source>
</evidence>
<accession>F8ABY8</accession>
<dbReference type="AlphaFoldDB" id="F8ABY8"/>
<reference evidence="2 3" key="2">
    <citation type="journal article" date="2012" name="Stand. Genomic Sci.">
        <title>Complete genome sequence of the thermophilic sulfate-reducing ocean bacterium Thermodesulfatator indicus type strain (CIR29812(T)).</title>
        <authorList>
            <person name="Anderson I."/>
            <person name="Saunders E."/>
            <person name="Lapidus A."/>
            <person name="Nolan M."/>
            <person name="Lucas S."/>
            <person name="Tice H."/>
            <person name="Del Rio T.G."/>
            <person name="Cheng J.F."/>
            <person name="Han C."/>
            <person name="Tapia R."/>
            <person name="Goodwin L.A."/>
            <person name="Pitluck S."/>
            <person name="Liolios K."/>
            <person name="Mavromatis K."/>
            <person name="Pagani I."/>
            <person name="Ivanova N."/>
            <person name="Mikhailova N."/>
            <person name="Pati A."/>
            <person name="Chen A."/>
            <person name="Palaniappan K."/>
            <person name="Land M."/>
            <person name="Hauser L."/>
            <person name="Jeffries C.D."/>
            <person name="Chang Y.J."/>
            <person name="Brambilla E.M."/>
            <person name="Rohde M."/>
            <person name="Spring S."/>
            <person name="Goker M."/>
            <person name="Detter J.C."/>
            <person name="Woyke T."/>
            <person name="Bristow J."/>
            <person name="Eisen J.A."/>
            <person name="Markowitz V."/>
            <person name="Hugenholtz P."/>
            <person name="Kyrpides N.C."/>
            <person name="Klenk H.P."/>
        </authorList>
    </citation>
    <scope>NUCLEOTIDE SEQUENCE [LARGE SCALE GENOMIC DNA]</scope>
    <source>
        <strain evidence="3">DSM 15286 / JCM 11887 / CIR29812</strain>
    </source>
</reference>
<proteinExistence type="predicted"/>
<name>F8ABY8_THEID</name>
<organism evidence="2 3">
    <name type="scientific">Thermodesulfatator indicus (strain DSM 15286 / JCM 11887 / CIR29812)</name>
    <dbReference type="NCBI Taxonomy" id="667014"/>
    <lineage>
        <taxon>Bacteria</taxon>
        <taxon>Pseudomonadati</taxon>
        <taxon>Thermodesulfobacteriota</taxon>
        <taxon>Thermodesulfobacteria</taxon>
        <taxon>Thermodesulfobacteriales</taxon>
        <taxon>Thermodesulfatatoraceae</taxon>
        <taxon>Thermodesulfatator</taxon>
    </lineage>
</organism>
<dbReference type="PaxDb" id="667014-Thein_1825"/>
<dbReference type="InterPro" id="IPR005220">
    <property type="entry name" value="CarO-like"/>
</dbReference>
<gene>
    <name evidence="2" type="ordered locus">Thein_1825</name>
</gene>
<dbReference type="NCBIfam" id="NF033674">
    <property type="entry name" value="stress_OB_fold"/>
    <property type="match status" value="1"/>
</dbReference>
<dbReference type="SUPFAM" id="SSF101756">
    <property type="entry name" value="Hypothetical protein YgiW"/>
    <property type="match status" value="1"/>
</dbReference>
<protein>
    <submittedName>
        <fullName evidence="2">Uncharacterized protein</fullName>
    </submittedName>
</protein>